<organism evidence="1 2">
    <name type="scientific">[Candida] jaroonii</name>
    <dbReference type="NCBI Taxonomy" id="467808"/>
    <lineage>
        <taxon>Eukaryota</taxon>
        <taxon>Fungi</taxon>
        <taxon>Dikarya</taxon>
        <taxon>Ascomycota</taxon>
        <taxon>Saccharomycotina</taxon>
        <taxon>Pichiomycetes</taxon>
        <taxon>Debaryomycetaceae</taxon>
        <taxon>Yamadazyma</taxon>
    </lineage>
</organism>
<name>A0ACA9Y220_9ASCO</name>
<proteinExistence type="predicted"/>
<protein>
    <submittedName>
        <fullName evidence="1">Alpha-1,3/1,6-mannosyltransferase Alg2p</fullName>
    </submittedName>
</protein>
<gene>
    <name evidence="1" type="ORF">CLIB1444_01S05358</name>
</gene>
<keyword evidence="2" id="KW-1185">Reference proteome</keyword>
<sequence>MKIAFIHPDLGIGGAERLVVDAAVGLQDLKHDITIYTSHCDKSHCFEEVSSDQLKVTVYGDFLPTQIMGKFHILFAILRQLVLVVMLIFTGEAYEYDYFIIDQLSFCIPILCIFTKGKILFYCHFPDQLLSIPSGLIKKLYRIPFNAVEEYTTSLSDKLIVNSNFTKSIFHKTFTSIKTDPNVIYPCVDIDQGIIETKEDEEADKEVKEFMKDNKFFISINRFERKKNIELAIKSYGKFKAYLESNNEPVPKLVVAGGFDSRVPENVQYLQELEKLSESLSLKHYTIRSRLIVMPPTSDIIFLPSIKSSIKKALIKQSDLLFYTPSNEHFGIVPVESMLFKTPVIAPNNGGPLESISNYTTNKSMATGFNVPPTEEQWFETLKQFHHLSDNEKTALGENGFKLVLKKFSRQQMAQEFWNNLQQASYTDKGIIVSILRKVSWLTVLGFFTILVALVWQFK</sequence>
<evidence type="ECO:0000313" key="2">
    <source>
        <dbReference type="Proteomes" id="UP001152531"/>
    </source>
</evidence>
<accession>A0ACA9Y220</accession>
<reference evidence="1" key="1">
    <citation type="submission" date="2022-06" db="EMBL/GenBank/DDBJ databases">
        <authorList>
            <person name="Legras J.-L."/>
            <person name="Devillers H."/>
            <person name="Grondin C."/>
        </authorList>
    </citation>
    <scope>NUCLEOTIDE SEQUENCE</scope>
    <source>
        <strain evidence="1">CLIB 1444</strain>
    </source>
</reference>
<dbReference type="Proteomes" id="UP001152531">
    <property type="component" value="Unassembled WGS sequence"/>
</dbReference>
<evidence type="ECO:0000313" key="1">
    <source>
        <dbReference type="EMBL" id="CAH6718376.1"/>
    </source>
</evidence>
<comment type="caution">
    <text evidence="1">The sequence shown here is derived from an EMBL/GenBank/DDBJ whole genome shotgun (WGS) entry which is preliminary data.</text>
</comment>
<dbReference type="EMBL" id="CALSDN010000001">
    <property type="protein sequence ID" value="CAH6718376.1"/>
    <property type="molecule type" value="Genomic_DNA"/>
</dbReference>